<proteinExistence type="predicted"/>
<feature type="domain" description="PRONE" evidence="4">
    <location>
        <begin position="56"/>
        <end position="422"/>
    </location>
</feature>
<dbReference type="InterPro" id="IPR038937">
    <property type="entry name" value="RopGEF"/>
</dbReference>
<dbReference type="InterPro" id="IPR005512">
    <property type="entry name" value="PRONE_dom"/>
</dbReference>
<keyword evidence="5" id="KW-1185">Reference proteome</keyword>
<dbReference type="OrthoDB" id="1076919at2759"/>
<dbReference type="RefSeq" id="XP_018444667.1">
    <property type="nucleotide sequence ID" value="XM_018589165.2"/>
</dbReference>
<organism evidence="5 6">
    <name type="scientific">Raphanus sativus</name>
    <name type="common">Radish</name>
    <name type="synonym">Raphanus raphanistrum var. sativus</name>
    <dbReference type="NCBI Taxonomy" id="3726"/>
    <lineage>
        <taxon>Eukaryota</taxon>
        <taxon>Viridiplantae</taxon>
        <taxon>Streptophyta</taxon>
        <taxon>Embryophyta</taxon>
        <taxon>Tracheophyta</taxon>
        <taxon>Spermatophyta</taxon>
        <taxon>Magnoliopsida</taxon>
        <taxon>eudicotyledons</taxon>
        <taxon>Gunneridae</taxon>
        <taxon>Pentapetalae</taxon>
        <taxon>rosids</taxon>
        <taxon>malvids</taxon>
        <taxon>Brassicales</taxon>
        <taxon>Brassicaceae</taxon>
        <taxon>Brassiceae</taxon>
        <taxon>Raphanus</taxon>
    </lineage>
</organism>
<evidence type="ECO:0000313" key="6">
    <source>
        <dbReference type="RefSeq" id="XP_018444667.1"/>
    </source>
</evidence>
<dbReference type="Gene3D" id="1.20.58.1310">
    <property type="entry name" value="PRONE domain, subdomain 2"/>
    <property type="match status" value="1"/>
</dbReference>
<feature type="region of interest" description="Disordered" evidence="3">
    <location>
        <begin position="477"/>
        <end position="503"/>
    </location>
</feature>
<dbReference type="PANTHER" id="PTHR33101:SF56">
    <property type="entry name" value="PRONE DOMAIN-CONTAINING PROTEIN"/>
    <property type="match status" value="1"/>
</dbReference>
<keyword evidence="1 2" id="KW-0344">Guanine-nucleotide releasing factor</keyword>
<dbReference type="AlphaFoldDB" id="A0A6J0K9K7"/>
<feature type="region of interest" description="Disordered" evidence="3">
    <location>
        <begin position="425"/>
        <end position="445"/>
    </location>
</feature>
<evidence type="ECO:0000313" key="5">
    <source>
        <dbReference type="Proteomes" id="UP000504610"/>
    </source>
</evidence>
<accession>A0A6J0K9K7</accession>
<evidence type="ECO:0000259" key="4">
    <source>
        <dbReference type="PROSITE" id="PS51334"/>
    </source>
</evidence>
<evidence type="ECO:0000256" key="2">
    <source>
        <dbReference type="PROSITE-ProRule" id="PRU00663"/>
    </source>
</evidence>
<dbReference type="GO" id="GO:0005085">
    <property type="term" value="F:guanyl-nucleotide exchange factor activity"/>
    <property type="evidence" value="ECO:0007669"/>
    <property type="project" value="UniProtKB-UniRule"/>
</dbReference>
<reference evidence="5" key="1">
    <citation type="journal article" date="2019" name="Database">
        <title>The radish genome database (RadishGD): an integrated information resource for radish genomics.</title>
        <authorList>
            <person name="Yu H.J."/>
            <person name="Baek S."/>
            <person name="Lee Y.J."/>
            <person name="Cho A."/>
            <person name="Mun J.H."/>
        </authorList>
    </citation>
    <scope>NUCLEOTIDE SEQUENCE [LARGE SCALE GENOMIC DNA]</scope>
    <source>
        <strain evidence="5">cv. WK10039</strain>
    </source>
</reference>
<dbReference type="Pfam" id="PF03759">
    <property type="entry name" value="PRONE"/>
    <property type="match status" value="1"/>
</dbReference>
<evidence type="ECO:0000256" key="1">
    <source>
        <dbReference type="ARBA" id="ARBA00022658"/>
    </source>
</evidence>
<sequence length="521" mass="59478">MVRSLGRKVSWPRSFSFRKMFDGWNSGHSSFSSRGDGRHTPEHELAVHATTSAQGTRGKQNRTSDMEVMKARFAKLLLGEDMSGGSQGVTSALALSNAITNLADSVFGEQMKLQPMYPETKKTWRKEMDWLLSVVDHIVQFVPSKQMGKNGAFTEIMVTKQRDDLLLNIPALRKLDSVLLETLDNFKDQKDFWYIPRDVEDTENNGDWRRDENWWLPVVKVPSDGLSEESRKLLQSQKDSVAQVLKAATAINDVVLSEMNIPDNYIESLPKNGKTSLGDFLYKIITDENFDPDYFLSFLDLSTEHKVLDLKNRIEASMVIWKRKMNQKEKDGRSQWGSSVSLEKRELFEVRAETILVMLKQQYPGIPQSSLEVSKIKNNKDIGQAILESYSRVLESIASKIMSRIEDILQADALVQRQLMAGSAESGVESEYEETEKMESAETPNSRKLSELIGWRLSSDTKKHCSMSDIELFHRTEQENNMLKSPRALEKPMKMKSPRALPKKLSFLAKLENMRSPNERH</sequence>
<protein>
    <submittedName>
        <fullName evidence="6">Rop guanine nucleotide exchange factor 10-like</fullName>
    </submittedName>
</protein>
<dbReference type="Proteomes" id="UP000504610">
    <property type="component" value="Chromosome 7"/>
</dbReference>
<dbReference type="FunFam" id="1.20.58.2010:FF:000003">
    <property type="entry name" value="Rop guanine nucleotide exchange factor 14"/>
    <property type="match status" value="1"/>
</dbReference>
<dbReference type="Gene3D" id="1.20.58.2010">
    <property type="entry name" value="PRONE domain, subdomain 1"/>
    <property type="match status" value="1"/>
</dbReference>
<dbReference type="PANTHER" id="PTHR33101">
    <property type="entry name" value="ROP GUANINE NUCLEOTIDE EXCHANGE FACTOR 1"/>
    <property type="match status" value="1"/>
</dbReference>
<gene>
    <name evidence="6" type="primary">LOC108816599</name>
</gene>
<dbReference type="PROSITE" id="PS51334">
    <property type="entry name" value="PRONE"/>
    <property type="match status" value="1"/>
</dbReference>
<dbReference type="FunFam" id="1.20.58.2010:FF:000001">
    <property type="entry name" value="Rop guanine nucleotide exchange factor 14"/>
    <property type="match status" value="1"/>
</dbReference>
<name>A0A6J0K9K7_RAPSA</name>
<reference evidence="6" key="2">
    <citation type="submission" date="2025-08" db="UniProtKB">
        <authorList>
            <consortium name="RefSeq"/>
        </authorList>
    </citation>
    <scope>IDENTIFICATION</scope>
    <source>
        <tissue evidence="6">Leaf</tissue>
    </source>
</reference>
<dbReference type="GeneID" id="108816599"/>
<dbReference type="FunFam" id="1.20.58.1310:FF:000001">
    <property type="entry name" value="Rop guanine nucleotide exchange factor 9"/>
    <property type="match status" value="1"/>
</dbReference>
<dbReference type="KEGG" id="rsz:108816599"/>
<evidence type="ECO:0000256" key="3">
    <source>
        <dbReference type="SAM" id="MobiDB-lite"/>
    </source>
</evidence>